<organism evidence="1">
    <name type="scientific">bioreactor metagenome</name>
    <dbReference type="NCBI Taxonomy" id="1076179"/>
    <lineage>
        <taxon>unclassified sequences</taxon>
        <taxon>metagenomes</taxon>
        <taxon>ecological metagenomes</taxon>
    </lineage>
</organism>
<evidence type="ECO:0000313" key="1">
    <source>
        <dbReference type="EMBL" id="MPN40464.1"/>
    </source>
</evidence>
<proteinExistence type="predicted"/>
<dbReference type="EMBL" id="VSSQ01096884">
    <property type="protein sequence ID" value="MPN40464.1"/>
    <property type="molecule type" value="Genomic_DNA"/>
</dbReference>
<sequence length="54" mass="6192">MKTPFDSSETTWEYGRKIGLAVRLKESVLCNPYDIDYIAVLVICLLINESRKKA</sequence>
<protein>
    <submittedName>
        <fullName evidence="1">Uncharacterized protein</fullName>
    </submittedName>
</protein>
<reference evidence="1" key="1">
    <citation type="submission" date="2019-08" db="EMBL/GenBank/DDBJ databases">
        <authorList>
            <person name="Kucharzyk K."/>
            <person name="Murdoch R.W."/>
            <person name="Higgins S."/>
            <person name="Loffler F."/>
        </authorList>
    </citation>
    <scope>NUCLEOTIDE SEQUENCE</scope>
</reference>
<accession>A0A645HWA6</accession>
<dbReference type="AlphaFoldDB" id="A0A645HWA6"/>
<comment type="caution">
    <text evidence="1">The sequence shown here is derived from an EMBL/GenBank/DDBJ whole genome shotgun (WGS) entry which is preliminary data.</text>
</comment>
<gene>
    <name evidence="1" type="ORF">SDC9_188001</name>
</gene>
<name>A0A645HWA6_9ZZZZ</name>